<proteinExistence type="predicted"/>
<dbReference type="Gene3D" id="2.60.40.10">
    <property type="entry name" value="Immunoglobulins"/>
    <property type="match status" value="1"/>
</dbReference>
<dbReference type="AlphaFoldDB" id="X1VR64"/>
<dbReference type="SUPFAM" id="SSF49899">
    <property type="entry name" value="Concanavalin A-like lectins/glucanases"/>
    <property type="match status" value="2"/>
</dbReference>
<feature type="region of interest" description="Disordered" evidence="1">
    <location>
        <begin position="201"/>
        <end position="227"/>
    </location>
</feature>
<comment type="caution">
    <text evidence="2">The sequence shown here is derived from an EMBL/GenBank/DDBJ whole genome shotgun (WGS) entry which is preliminary data.</text>
</comment>
<feature type="non-terminal residue" evidence="2">
    <location>
        <position position="1"/>
    </location>
</feature>
<accession>X1VR64</accession>
<organism evidence="2">
    <name type="scientific">marine sediment metagenome</name>
    <dbReference type="NCBI Taxonomy" id="412755"/>
    <lineage>
        <taxon>unclassified sequences</taxon>
        <taxon>metagenomes</taxon>
        <taxon>ecological metagenomes</taxon>
    </lineage>
</organism>
<dbReference type="Gene3D" id="2.60.120.200">
    <property type="match status" value="2"/>
</dbReference>
<evidence type="ECO:0000313" key="2">
    <source>
        <dbReference type="EMBL" id="GAJ11910.1"/>
    </source>
</evidence>
<gene>
    <name evidence="2" type="ORF">S12H4_54644</name>
</gene>
<reference evidence="2" key="1">
    <citation type="journal article" date="2014" name="Front. Microbiol.">
        <title>High frequency of phylogenetically diverse reductive dehalogenase-homologous genes in deep subseafloor sedimentary metagenomes.</title>
        <authorList>
            <person name="Kawai M."/>
            <person name="Futagami T."/>
            <person name="Toyoda A."/>
            <person name="Takaki Y."/>
            <person name="Nishi S."/>
            <person name="Hori S."/>
            <person name="Arai W."/>
            <person name="Tsubouchi T."/>
            <person name="Morono Y."/>
            <person name="Uchiyama I."/>
            <person name="Ito T."/>
            <person name="Fujiyama A."/>
            <person name="Inagaki F."/>
            <person name="Takami H."/>
        </authorList>
    </citation>
    <scope>NUCLEOTIDE SEQUENCE</scope>
    <source>
        <strain evidence="2">Expedition CK06-06</strain>
    </source>
</reference>
<dbReference type="InterPro" id="IPR013320">
    <property type="entry name" value="ConA-like_dom_sf"/>
</dbReference>
<evidence type="ECO:0008006" key="3">
    <source>
        <dbReference type="Google" id="ProtNLM"/>
    </source>
</evidence>
<feature type="non-terminal residue" evidence="2">
    <location>
        <position position="227"/>
    </location>
</feature>
<evidence type="ECO:0000256" key="1">
    <source>
        <dbReference type="SAM" id="MobiDB-lite"/>
    </source>
</evidence>
<sequence length="227" mass="24800">GVWYHVAGVREGNVLDVYVNGVSGTPDSQTFGVISADNLKIGALHCCGQPLTSFFDGIIDDVRIYDRALSAEEILELYWQGQGEKAFNPEPADGVKGVDPNTALIWTAGYQGLSHDVYLGTDYNDVNDANTFSDEYMGNFDVNSYDPCGLDFAATYYWRIDEKNALDTAKGDLWNFTTIAADIDPNLMGWWEFEQGTGGTAYDSSGKGNDGTLGGPPDWVPGKVRDY</sequence>
<dbReference type="Pfam" id="PF13385">
    <property type="entry name" value="Laminin_G_3"/>
    <property type="match status" value="1"/>
</dbReference>
<dbReference type="EMBL" id="BARW01034950">
    <property type="protein sequence ID" value="GAJ11910.1"/>
    <property type="molecule type" value="Genomic_DNA"/>
</dbReference>
<protein>
    <recommendedName>
        <fullName evidence="3">LamG-like jellyroll fold domain-containing protein</fullName>
    </recommendedName>
</protein>
<dbReference type="InterPro" id="IPR013783">
    <property type="entry name" value="Ig-like_fold"/>
</dbReference>
<name>X1VR64_9ZZZZ</name>